<sequence length="288" mass="31666">MLTISNPMGDRWSSNGPADEDIAYRTQNLRFTQMETALDESVSFRAMFQLWLYAVLASMLVYAVFFVLSIFTLLGSASAGTGAFSIFSGLFGFGTVVAVGVFWAVLLFVKIQEPVAEWKTLIEGKATAAESSYAAIYRSLARRRIPVGVSARRIRSDVMAEAVNNRLIITERSYVAYVSVFAFGTSLYVGWTMWRDRRGYSLIGQFLKDLLGRMLGRTGIINQMLRTERVRATREAVHSAVREGVDAAVEDLQLPITTTFGYDIPIESMSATAAVPAMPPGGPAHRAG</sequence>
<keyword evidence="3" id="KW-1185">Reference proteome</keyword>
<organism evidence="2 3">
    <name type="scientific">Actinoplanes regularis</name>
    <dbReference type="NCBI Taxonomy" id="52697"/>
    <lineage>
        <taxon>Bacteria</taxon>
        <taxon>Bacillati</taxon>
        <taxon>Actinomycetota</taxon>
        <taxon>Actinomycetes</taxon>
        <taxon>Micromonosporales</taxon>
        <taxon>Micromonosporaceae</taxon>
        <taxon>Actinoplanes</taxon>
    </lineage>
</organism>
<feature type="transmembrane region" description="Helical" evidence="1">
    <location>
        <begin position="174"/>
        <end position="194"/>
    </location>
</feature>
<evidence type="ECO:0000256" key="1">
    <source>
        <dbReference type="SAM" id="Phobius"/>
    </source>
</evidence>
<feature type="transmembrane region" description="Helical" evidence="1">
    <location>
        <begin position="86"/>
        <end position="109"/>
    </location>
</feature>
<gene>
    <name evidence="2" type="ORF">SAMN06264365_10548</name>
</gene>
<protein>
    <submittedName>
        <fullName evidence="2">Uncharacterized protein</fullName>
    </submittedName>
</protein>
<feature type="transmembrane region" description="Helical" evidence="1">
    <location>
        <begin position="50"/>
        <end position="74"/>
    </location>
</feature>
<dbReference type="Proteomes" id="UP000198415">
    <property type="component" value="Unassembled WGS sequence"/>
</dbReference>
<evidence type="ECO:0000313" key="3">
    <source>
        <dbReference type="Proteomes" id="UP000198415"/>
    </source>
</evidence>
<keyword evidence="1" id="KW-1133">Transmembrane helix</keyword>
<proteinExistence type="predicted"/>
<keyword evidence="1" id="KW-0472">Membrane</keyword>
<accession>A0A238YPL6</accession>
<evidence type="ECO:0000313" key="2">
    <source>
        <dbReference type="EMBL" id="SNR72641.1"/>
    </source>
</evidence>
<reference evidence="2 3" key="1">
    <citation type="submission" date="2017-06" db="EMBL/GenBank/DDBJ databases">
        <authorList>
            <person name="Kim H.J."/>
            <person name="Triplett B.A."/>
        </authorList>
    </citation>
    <scope>NUCLEOTIDE SEQUENCE [LARGE SCALE GENOMIC DNA]</scope>
    <source>
        <strain evidence="2 3">DSM 43151</strain>
    </source>
</reference>
<dbReference type="AlphaFoldDB" id="A0A238YPL6"/>
<keyword evidence="1" id="KW-0812">Transmembrane</keyword>
<dbReference type="EMBL" id="FZNR01000005">
    <property type="protein sequence ID" value="SNR72641.1"/>
    <property type="molecule type" value="Genomic_DNA"/>
</dbReference>
<name>A0A238YPL6_9ACTN</name>